<evidence type="ECO:0000313" key="1">
    <source>
        <dbReference type="EMBL" id="GAF70404.1"/>
    </source>
</evidence>
<gene>
    <name evidence="1" type="ORF">S01H1_17250</name>
</gene>
<accession>X0RNK8</accession>
<name>X0RNK8_9ZZZZ</name>
<feature type="non-terminal residue" evidence="1">
    <location>
        <position position="350"/>
    </location>
</feature>
<reference evidence="1" key="1">
    <citation type="journal article" date="2014" name="Front. Microbiol.">
        <title>High frequency of phylogenetically diverse reductive dehalogenase-homologous genes in deep subseafloor sedimentary metagenomes.</title>
        <authorList>
            <person name="Kawai M."/>
            <person name="Futagami T."/>
            <person name="Toyoda A."/>
            <person name="Takaki Y."/>
            <person name="Nishi S."/>
            <person name="Hori S."/>
            <person name="Arai W."/>
            <person name="Tsubouchi T."/>
            <person name="Morono Y."/>
            <person name="Uchiyama I."/>
            <person name="Ito T."/>
            <person name="Fujiyama A."/>
            <person name="Inagaki F."/>
            <person name="Takami H."/>
        </authorList>
    </citation>
    <scope>NUCLEOTIDE SEQUENCE</scope>
    <source>
        <strain evidence="1">Expedition CK06-06</strain>
    </source>
</reference>
<dbReference type="EMBL" id="BARS01009142">
    <property type="protein sequence ID" value="GAF70404.1"/>
    <property type="molecule type" value="Genomic_DNA"/>
</dbReference>
<protein>
    <submittedName>
        <fullName evidence="1">Uncharacterized protein</fullName>
    </submittedName>
</protein>
<organism evidence="1">
    <name type="scientific">marine sediment metagenome</name>
    <dbReference type="NCBI Taxonomy" id="412755"/>
    <lineage>
        <taxon>unclassified sequences</taxon>
        <taxon>metagenomes</taxon>
        <taxon>ecological metagenomes</taxon>
    </lineage>
</organism>
<proteinExistence type="predicted"/>
<comment type="caution">
    <text evidence="1">The sequence shown here is derived from an EMBL/GenBank/DDBJ whole genome shotgun (WGS) entry which is preliminary data.</text>
</comment>
<sequence length="350" mass="39971">MLTASGLNPGEIDPRTIKIFNNGGTMLPENIDDERIDGLMEIAIRVIGEEDGKFDPNDYILFYGKRTEEWEWNSKDREMGHSKNVYAKTNLYWLTYGGQQGKRMQSKPYIVHGAVPVTTAKGFYYREDELVKMFESGNNWYMAELMSDQSDPHTYAVRLPGYIPGSSASFRASIYTIIPYPYVHISSHTLITGINNTPVLTSKISGSRPQTIIRYTGSVPGTGEFSLWFDNDTDEQVSMLYLDWFAFEYERNLLARDGLLKYFVSNLTGPVTFEIIGISDDRFDIYDITDYNDVCVFENIYDSGSETAMFSDTLRNDTRVYYAAHQSRLIPVETLVPQPNSFLRTEPRTA</sequence>
<dbReference type="AlphaFoldDB" id="X0RNK8"/>